<reference evidence="2 3" key="1">
    <citation type="journal article" date="2012" name="Genome Biol.">
        <title>Sequencing three crocodilian genomes to illuminate the evolution of archosaurs and amniotes.</title>
        <authorList>
            <person name="St John J.A."/>
            <person name="Braun E.L."/>
            <person name="Isberg S.R."/>
            <person name="Miles L.G."/>
            <person name="Chong A.Y."/>
            <person name="Gongora J."/>
            <person name="Dalzell P."/>
            <person name="Moran C."/>
            <person name="Bed'hom B."/>
            <person name="Abzhanov A."/>
            <person name="Burgess S.C."/>
            <person name="Cooksey A.M."/>
            <person name="Castoe T.A."/>
            <person name="Crawford N.G."/>
            <person name="Densmore L.D."/>
            <person name="Drew J.C."/>
            <person name="Edwards S.V."/>
            <person name="Faircloth B.C."/>
            <person name="Fujita M.K."/>
            <person name="Greenwold M.J."/>
            <person name="Hoffmann F.G."/>
            <person name="Howard J.M."/>
            <person name="Iguchi T."/>
            <person name="Janes D.E."/>
            <person name="Khan S.Y."/>
            <person name="Kohno S."/>
            <person name="de Koning A.J."/>
            <person name="Lance S.L."/>
            <person name="McCarthy F.M."/>
            <person name="McCormack J.E."/>
            <person name="Merchant M.E."/>
            <person name="Peterson D.G."/>
            <person name="Pollock D.D."/>
            <person name="Pourmand N."/>
            <person name="Raney B.J."/>
            <person name="Roessler K.A."/>
            <person name="Sanford J.R."/>
            <person name="Sawyer R.H."/>
            <person name="Schmidt C.J."/>
            <person name="Triplett E.W."/>
            <person name="Tuberville T.D."/>
            <person name="Venegas-Anaya M."/>
            <person name="Howard J.T."/>
            <person name="Jarvis E.D."/>
            <person name="Guillette L.J.Jr."/>
            <person name="Glenn T.C."/>
            <person name="Green R.E."/>
            <person name="Ray D.A."/>
        </authorList>
    </citation>
    <scope>NUCLEOTIDE SEQUENCE [LARGE SCALE GENOMIC DNA]</scope>
    <source>
        <strain evidence="2">KSC_2009_1</strain>
    </source>
</reference>
<dbReference type="Proteomes" id="UP000050525">
    <property type="component" value="Unassembled WGS sequence"/>
</dbReference>
<organism evidence="2 3">
    <name type="scientific">Alligator mississippiensis</name>
    <name type="common">American alligator</name>
    <dbReference type="NCBI Taxonomy" id="8496"/>
    <lineage>
        <taxon>Eukaryota</taxon>
        <taxon>Metazoa</taxon>
        <taxon>Chordata</taxon>
        <taxon>Craniata</taxon>
        <taxon>Vertebrata</taxon>
        <taxon>Euteleostomi</taxon>
        <taxon>Archelosauria</taxon>
        <taxon>Archosauria</taxon>
        <taxon>Crocodylia</taxon>
        <taxon>Alligatoridae</taxon>
        <taxon>Alligatorinae</taxon>
        <taxon>Alligator</taxon>
    </lineage>
</organism>
<evidence type="ECO:0000256" key="1">
    <source>
        <dbReference type="SAM" id="MobiDB-lite"/>
    </source>
</evidence>
<protein>
    <submittedName>
        <fullName evidence="2">Uncharacterized protein</fullName>
    </submittedName>
</protein>
<gene>
    <name evidence="2" type="ORF">Y1Q_0023351</name>
</gene>
<sequence length="148" mass="16184">MLGSSWGGGGAWPHCACGLELWWAGHPWVGRGWDSRGGGQGARTEPPTQQEAARIRPHAQQHLMEHPVSPAIQFPAPSSFHALRDQGQIDRPFITPVIQFILVMSVSQVEMKYNFLPIDIESSGSFAIDSSGIRSRPNVFKIAVASLK</sequence>
<keyword evidence="3" id="KW-1185">Reference proteome</keyword>
<comment type="caution">
    <text evidence="2">The sequence shown here is derived from an EMBL/GenBank/DDBJ whole genome shotgun (WGS) entry which is preliminary data.</text>
</comment>
<dbReference type="AlphaFoldDB" id="A0A151NPQ2"/>
<feature type="region of interest" description="Disordered" evidence="1">
    <location>
        <begin position="33"/>
        <end position="54"/>
    </location>
</feature>
<evidence type="ECO:0000313" key="2">
    <source>
        <dbReference type="EMBL" id="KYO38629.1"/>
    </source>
</evidence>
<dbReference type="EMBL" id="AKHW03002440">
    <property type="protein sequence ID" value="KYO38629.1"/>
    <property type="molecule type" value="Genomic_DNA"/>
</dbReference>
<proteinExistence type="predicted"/>
<accession>A0A151NPQ2</accession>
<name>A0A151NPQ2_ALLMI</name>
<evidence type="ECO:0000313" key="3">
    <source>
        <dbReference type="Proteomes" id="UP000050525"/>
    </source>
</evidence>